<keyword evidence="1" id="KW-0808">Transferase</keyword>
<dbReference type="Gene3D" id="3.30.565.10">
    <property type="entry name" value="Histidine kinase-like ATPase, C-terminal domain"/>
    <property type="match status" value="1"/>
</dbReference>
<keyword evidence="2 6" id="KW-0418">Kinase</keyword>
<evidence type="ECO:0000256" key="1">
    <source>
        <dbReference type="ARBA" id="ARBA00022679"/>
    </source>
</evidence>
<comment type="caution">
    <text evidence="6">The sequence shown here is derived from an EMBL/GenBank/DDBJ whole genome shotgun (WGS) entry which is preliminary data.</text>
</comment>
<evidence type="ECO:0000313" key="7">
    <source>
        <dbReference type="Proteomes" id="UP000668403"/>
    </source>
</evidence>
<keyword evidence="4" id="KW-0812">Transmembrane</keyword>
<dbReference type="AlphaFoldDB" id="A0A939QB22"/>
<dbReference type="InterPro" id="IPR036890">
    <property type="entry name" value="HATPase_C_sf"/>
</dbReference>
<keyword evidence="3" id="KW-0902">Two-component regulatory system</keyword>
<feature type="transmembrane region" description="Helical" evidence="4">
    <location>
        <begin position="24"/>
        <end position="44"/>
    </location>
</feature>
<feature type="transmembrane region" description="Helical" evidence="4">
    <location>
        <begin position="56"/>
        <end position="85"/>
    </location>
</feature>
<dbReference type="Pfam" id="PF07730">
    <property type="entry name" value="HisKA_3"/>
    <property type="match status" value="1"/>
</dbReference>
<dbReference type="PANTHER" id="PTHR24421:SF59">
    <property type="entry name" value="OXYGEN SENSOR HISTIDINE KINASE NREB"/>
    <property type="match status" value="1"/>
</dbReference>
<dbReference type="GO" id="GO:0016020">
    <property type="term" value="C:membrane"/>
    <property type="evidence" value="ECO:0007669"/>
    <property type="project" value="InterPro"/>
</dbReference>
<keyword evidence="4" id="KW-1133">Transmembrane helix</keyword>
<dbReference type="PANTHER" id="PTHR24421">
    <property type="entry name" value="NITRATE/NITRITE SENSOR PROTEIN NARX-RELATED"/>
    <property type="match status" value="1"/>
</dbReference>
<dbReference type="SUPFAM" id="SSF55874">
    <property type="entry name" value="ATPase domain of HSP90 chaperone/DNA topoisomerase II/histidine kinase"/>
    <property type="match status" value="1"/>
</dbReference>
<evidence type="ECO:0000256" key="2">
    <source>
        <dbReference type="ARBA" id="ARBA00022777"/>
    </source>
</evidence>
<dbReference type="InterPro" id="IPR050482">
    <property type="entry name" value="Sensor_HK_TwoCompSys"/>
</dbReference>
<dbReference type="InterPro" id="IPR011712">
    <property type="entry name" value="Sig_transdc_His_kin_sub3_dim/P"/>
</dbReference>
<evidence type="ECO:0000256" key="3">
    <source>
        <dbReference type="ARBA" id="ARBA00023012"/>
    </source>
</evidence>
<feature type="transmembrane region" description="Helical" evidence="4">
    <location>
        <begin position="91"/>
        <end position="112"/>
    </location>
</feature>
<dbReference type="CDD" id="cd16917">
    <property type="entry name" value="HATPase_UhpB-NarQ-NarX-like"/>
    <property type="match status" value="1"/>
</dbReference>
<gene>
    <name evidence="6" type="ORF">J4H85_02830</name>
</gene>
<evidence type="ECO:0000313" key="6">
    <source>
        <dbReference type="EMBL" id="MBO2988937.1"/>
    </source>
</evidence>
<sequence>MLAVTLVPVTPVLFGALPLDIPRAAWIAIYAVLVLAVIGAFWGVGDRWWPRISFGIVVVASWALVLTATHTGLLPVLFVVTVALSPYLVPVWVGIGLVVANSAVLTVALLSVPDRSGSLADGWGELALGLGFYIMIQAASLLSSVAMLREQHARRELAEAHVELQAATVLLAESARVNERLRISRDLHDLIGHQLTVLTLELEAAKHRAGASADAAVAVSAHVERAGGVARDLLSSVRETVGELRTESTDLAETLQRIVQDLREPRVELDIDADLALDEDRTQLLVRAVQEIVTNTIRHAEARTLRIAVQATPTGIELRAHDDGWGAGDVEPGNGLRGLRERFAAFGGDVSFDGSRGFTVVARAER</sequence>
<keyword evidence="7" id="KW-1185">Reference proteome</keyword>
<reference evidence="6" key="1">
    <citation type="submission" date="2021-03" db="EMBL/GenBank/DDBJ databases">
        <title>Leucobacter chromiisoli sp. nov., isolated from chromium-containing soil of chemical plant.</title>
        <authorList>
            <person name="Xu Z."/>
        </authorList>
    </citation>
    <scope>NUCLEOTIDE SEQUENCE</scope>
    <source>
        <strain evidence="6">K 70/01</strain>
    </source>
</reference>
<organism evidence="6 7">
    <name type="scientific">Leucobacter tardus</name>
    <dbReference type="NCBI Taxonomy" id="501483"/>
    <lineage>
        <taxon>Bacteria</taxon>
        <taxon>Bacillati</taxon>
        <taxon>Actinomycetota</taxon>
        <taxon>Actinomycetes</taxon>
        <taxon>Micrococcales</taxon>
        <taxon>Microbacteriaceae</taxon>
        <taxon>Leucobacter</taxon>
    </lineage>
</organism>
<name>A0A939QB22_9MICO</name>
<protein>
    <submittedName>
        <fullName evidence="6">Two-component sensor histidine kinase</fullName>
    </submittedName>
</protein>
<proteinExistence type="predicted"/>
<dbReference type="GO" id="GO:0000155">
    <property type="term" value="F:phosphorelay sensor kinase activity"/>
    <property type="evidence" value="ECO:0007669"/>
    <property type="project" value="InterPro"/>
</dbReference>
<evidence type="ECO:0000256" key="4">
    <source>
        <dbReference type="SAM" id="Phobius"/>
    </source>
</evidence>
<feature type="transmembrane region" description="Helical" evidence="4">
    <location>
        <begin position="124"/>
        <end position="148"/>
    </location>
</feature>
<dbReference type="Gene3D" id="1.20.5.1930">
    <property type="match status" value="1"/>
</dbReference>
<dbReference type="Proteomes" id="UP000668403">
    <property type="component" value="Unassembled WGS sequence"/>
</dbReference>
<keyword evidence="4" id="KW-0472">Membrane</keyword>
<feature type="domain" description="Signal transduction histidine kinase subgroup 3 dimerisation and phosphoacceptor" evidence="5">
    <location>
        <begin position="179"/>
        <end position="247"/>
    </location>
</feature>
<dbReference type="EMBL" id="JAGFBF010000001">
    <property type="protein sequence ID" value="MBO2988937.1"/>
    <property type="molecule type" value="Genomic_DNA"/>
</dbReference>
<accession>A0A939QB22</accession>
<evidence type="ECO:0000259" key="5">
    <source>
        <dbReference type="Pfam" id="PF07730"/>
    </source>
</evidence>
<dbReference type="GO" id="GO:0046983">
    <property type="term" value="F:protein dimerization activity"/>
    <property type="evidence" value="ECO:0007669"/>
    <property type="project" value="InterPro"/>
</dbReference>